<sequence>MGVSPRIIHYSDVEKAYDTPERIGRFAGTVAAADGPDALVVGTGDNTGPGVLSLVTDGEQSLDLFTALTPAFETLGNHDFDHGLAMTREIIARSPQTWLTANVEQDGERFARRLTRPWANRTVDGVQVGFVGVTSPDTASANPQATTLTFTDPFEAVSEAATALRDAGAEAVVVLSHLGRIDEKLARACDVDVILGGHVHERRIDRLDGTLLTRPGANGRTVVEVDLAGPEPTAQFREIADGPLDDRVAAAIEDRLSAAGLHEVIGHAADPIDRSQATTYGGECRLGNLVADAYRWATGADVALQNSGGLRNDTVPLDGALTVADMVSVVPFEEPLTVAELTGAELRTLCRQGSGQQVAFGEPDWWHAHFSGVELVWNDDTQIIERLQVDGRPVRDTETYTLATSNYLYYTELEFPVLTESHRVSVADVQYEALADYVRETDIAPAVDGRLTRR</sequence>
<dbReference type="Gene3D" id="3.60.21.10">
    <property type="match status" value="1"/>
</dbReference>
<dbReference type="SUPFAM" id="SSF56300">
    <property type="entry name" value="Metallo-dependent phosphatases"/>
    <property type="match status" value="1"/>
</dbReference>
<evidence type="ECO:0000313" key="5">
    <source>
        <dbReference type="Proteomes" id="UP000268233"/>
    </source>
</evidence>
<dbReference type="GO" id="GO:0009166">
    <property type="term" value="P:nucleotide catabolic process"/>
    <property type="evidence" value="ECO:0007669"/>
    <property type="project" value="InterPro"/>
</dbReference>
<dbReference type="InterPro" id="IPR036907">
    <property type="entry name" value="5'-Nucleotdase_C_sf"/>
</dbReference>
<dbReference type="SUPFAM" id="SSF55816">
    <property type="entry name" value="5'-nucleotidase (syn. UDP-sugar hydrolase), C-terminal domain"/>
    <property type="match status" value="1"/>
</dbReference>
<dbReference type="Pfam" id="PF02872">
    <property type="entry name" value="5_nucleotid_C"/>
    <property type="match status" value="1"/>
</dbReference>
<feature type="domain" description="5'-Nucleotidase C-terminal" evidence="3">
    <location>
        <begin position="264"/>
        <end position="419"/>
    </location>
</feature>
<evidence type="ECO:0000259" key="2">
    <source>
        <dbReference type="Pfam" id="PF00149"/>
    </source>
</evidence>
<evidence type="ECO:0000256" key="1">
    <source>
        <dbReference type="ARBA" id="ARBA00022729"/>
    </source>
</evidence>
<evidence type="ECO:0000259" key="3">
    <source>
        <dbReference type="Pfam" id="PF02872"/>
    </source>
</evidence>
<dbReference type="InterPro" id="IPR029052">
    <property type="entry name" value="Metallo-depent_PP-like"/>
</dbReference>
<dbReference type="InterPro" id="IPR008334">
    <property type="entry name" value="5'-Nucleotdase_C"/>
</dbReference>
<evidence type="ECO:0000313" key="4">
    <source>
        <dbReference type="EMBL" id="RKS82040.1"/>
    </source>
</evidence>
<gene>
    <name evidence="4" type="ORF">BDK61_1337</name>
</gene>
<dbReference type="CDD" id="cd00845">
    <property type="entry name" value="MPP_UshA_N_like"/>
    <property type="match status" value="1"/>
</dbReference>
<keyword evidence="1" id="KW-0732">Signal</keyword>
<dbReference type="InterPro" id="IPR004843">
    <property type="entry name" value="Calcineurin-like_PHP"/>
</dbReference>
<dbReference type="PANTHER" id="PTHR11575:SF24">
    <property type="entry name" value="5'-NUCLEOTIDASE"/>
    <property type="match status" value="1"/>
</dbReference>
<dbReference type="PRINTS" id="PR01607">
    <property type="entry name" value="APYRASEFAMLY"/>
</dbReference>
<protein>
    <submittedName>
        <fullName evidence="4">2',3'-cyclic-nucleotide 2'-phosphodiesterase/3'-nucleotidase</fullName>
    </submittedName>
</protein>
<organism evidence="4 5">
    <name type="scientific">Haloarcula quadrata</name>
    <dbReference type="NCBI Taxonomy" id="182779"/>
    <lineage>
        <taxon>Archaea</taxon>
        <taxon>Methanobacteriati</taxon>
        <taxon>Methanobacteriota</taxon>
        <taxon>Stenosarchaea group</taxon>
        <taxon>Halobacteria</taxon>
        <taxon>Halobacteriales</taxon>
        <taxon>Haloarculaceae</taxon>
        <taxon>Haloarcula</taxon>
    </lineage>
</organism>
<dbReference type="InterPro" id="IPR006179">
    <property type="entry name" value="5_nucleotidase/apyrase"/>
</dbReference>
<dbReference type="Gene3D" id="3.90.780.10">
    <property type="entry name" value="5'-Nucleotidase, C-terminal domain"/>
    <property type="match status" value="1"/>
</dbReference>
<dbReference type="GO" id="GO:0016787">
    <property type="term" value="F:hydrolase activity"/>
    <property type="evidence" value="ECO:0007669"/>
    <property type="project" value="InterPro"/>
</dbReference>
<feature type="domain" description="Calcineurin-like phosphoesterase" evidence="2">
    <location>
        <begin position="6"/>
        <end position="201"/>
    </location>
</feature>
<dbReference type="Pfam" id="PF00149">
    <property type="entry name" value="Metallophos"/>
    <property type="match status" value="1"/>
</dbReference>
<accession>A0A495R4C5</accession>
<keyword evidence="5" id="KW-1185">Reference proteome</keyword>
<comment type="caution">
    <text evidence="4">The sequence shown here is derived from an EMBL/GenBank/DDBJ whole genome shotgun (WGS) entry which is preliminary data.</text>
</comment>
<dbReference type="PANTHER" id="PTHR11575">
    <property type="entry name" value="5'-NUCLEOTIDASE-RELATED"/>
    <property type="match status" value="1"/>
</dbReference>
<dbReference type="Proteomes" id="UP000268233">
    <property type="component" value="Unassembled WGS sequence"/>
</dbReference>
<name>A0A495R4C5_9EURY</name>
<proteinExistence type="predicted"/>
<reference evidence="4 5" key="1">
    <citation type="submission" date="2018-10" db="EMBL/GenBank/DDBJ databases">
        <title>Genomic Encyclopedia of Archaeal and Bacterial Type Strains, Phase II (KMG-II): from individual species to whole genera.</title>
        <authorList>
            <person name="Goeker M."/>
        </authorList>
    </citation>
    <scope>NUCLEOTIDE SEQUENCE [LARGE SCALE GENOMIC DNA]</scope>
    <source>
        <strain evidence="4 5">DSM 11927</strain>
    </source>
</reference>
<dbReference type="RefSeq" id="WP_121302735.1">
    <property type="nucleotide sequence ID" value="NZ_RBWW01000001.1"/>
</dbReference>
<dbReference type="EMBL" id="RBWW01000001">
    <property type="protein sequence ID" value="RKS82040.1"/>
    <property type="molecule type" value="Genomic_DNA"/>
</dbReference>
<dbReference type="AlphaFoldDB" id="A0A495R4C5"/>